<keyword evidence="2" id="KW-1185">Reference proteome</keyword>
<evidence type="ECO:0000313" key="1">
    <source>
        <dbReference type="EMBL" id="KAK6344360.1"/>
    </source>
</evidence>
<protein>
    <submittedName>
        <fullName evidence="1">Uncharacterized protein</fullName>
    </submittedName>
</protein>
<dbReference type="EMBL" id="JAVHNQ010000006">
    <property type="protein sequence ID" value="KAK6344360.1"/>
    <property type="molecule type" value="Genomic_DNA"/>
</dbReference>
<reference evidence="1 2" key="1">
    <citation type="submission" date="2019-10" db="EMBL/GenBank/DDBJ databases">
        <authorList>
            <person name="Palmer J.M."/>
        </authorList>
    </citation>
    <scope>NUCLEOTIDE SEQUENCE [LARGE SCALE GENOMIC DNA]</scope>
    <source>
        <strain evidence="1 2">TWF696</strain>
    </source>
</reference>
<sequence length="104" mass="11601">MAGSEDAFSPTRTGSAIGPRWSLYVHKEALILVWPPFTYPNIRAVLRTVFIQDSLYCEGIRGVKPTPHDGASQCFFEFPAFGLCGFYRHLLSLGFSILDLVFNA</sequence>
<dbReference type="Proteomes" id="UP001375240">
    <property type="component" value="Unassembled WGS sequence"/>
</dbReference>
<name>A0AAV9UMR6_9PEZI</name>
<proteinExistence type="predicted"/>
<dbReference type="AlphaFoldDB" id="A0AAV9UMR6"/>
<evidence type="ECO:0000313" key="2">
    <source>
        <dbReference type="Proteomes" id="UP001375240"/>
    </source>
</evidence>
<comment type="caution">
    <text evidence="1">The sequence shown here is derived from an EMBL/GenBank/DDBJ whole genome shotgun (WGS) entry which is preliminary data.</text>
</comment>
<gene>
    <name evidence="1" type="ORF">TWF696_007999</name>
</gene>
<organism evidence="1 2">
    <name type="scientific">Orbilia brochopaga</name>
    <dbReference type="NCBI Taxonomy" id="3140254"/>
    <lineage>
        <taxon>Eukaryota</taxon>
        <taxon>Fungi</taxon>
        <taxon>Dikarya</taxon>
        <taxon>Ascomycota</taxon>
        <taxon>Pezizomycotina</taxon>
        <taxon>Orbiliomycetes</taxon>
        <taxon>Orbiliales</taxon>
        <taxon>Orbiliaceae</taxon>
        <taxon>Orbilia</taxon>
    </lineage>
</organism>
<accession>A0AAV9UMR6</accession>